<protein>
    <submittedName>
        <fullName evidence="2">Uncharacterized protein</fullName>
    </submittedName>
</protein>
<feature type="transmembrane region" description="Helical" evidence="1">
    <location>
        <begin position="52"/>
        <end position="83"/>
    </location>
</feature>
<accession>A0A378WIC1</accession>
<dbReference type="Proteomes" id="UP000254055">
    <property type="component" value="Unassembled WGS sequence"/>
</dbReference>
<feature type="transmembrane region" description="Helical" evidence="1">
    <location>
        <begin position="12"/>
        <end position="32"/>
    </location>
</feature>
<evidence type="ECO:0000313" key="2">
    <source>
        <dbReference type="EMBL" id="SUA36351.1"/>
    </source>
</evidence>
<dbReference type="RefSeq" id="WP_115133602.1">
    <property type="nucleotide sequence ID" value="NZ_UGRS01000001.1"/>
</dbReference>
<keyword evidence="1" id="KW-0472">Membrane</keyword>
<dbReference type="AlphaFoldDB" id="A0A378WIC1"/>
<keyword evidence="1" id="KW-0812">Transmembrane</keyword>
<evidence type="ECO:0000256" key="1">
    <source>
        <dbReference type="SAM" id="Phobius"/>
    </source>
</evidence>
<proteinExistence type="predicted"/>
<organism evidence="2 3">
    <name type="scientific">Neisseria zoodegmatis</name>
    <dbReference type="NCBI Taxonomy" id="326523"/>
    <lineage>
        <taxon>Bacteria</taxon>
        <taxon>Pseudomonadati</taxon>
        <taxon>Pseudomonadota</taxon>
        <taxon>Betaproteobacteria</taxon>
        <taxon>Neisseriales</taxon>
        <taxon>Neisseriaceae</taxon>
        <taxon>Neisseria</taxon>
    </lineage>
</organism>
<reference evidence="2 3" key="1">
    <citation type="submission" date="2018-06" db="EMBL/GenBank/DDBJ databases">
        <authorList>
            <consortium name="Pathogen Informatics"/>
            <person name="Doyle S."/>
        </authorList>
    </citation>
    <scope>NUCLEOTIDE SEQUENCE [LARGE SCALE GENOMIC DNA]</scope>
    <source>
        <strain evidence="2 3">NCTC12229</strain>
    </source>
</reference>
<name>A0A378WIC1_9NEIS</name>
<gene>
    <name evidence="2" type="ORF">NCTC12229_00766</name>
</gene>
<dbReference type="EMBL" id="UGRS01000001">
    <property type="protein sequence ID" value="SUA36351.1"/>
    <property type="molecule type" value="Genomic_DNA"/>
</dbReference>
<sequence length="89" mass="10119">MHDYGKIYDKAGNIAVKIFFFGWMGTLTYWVFSVSPHPWDISIIIPLMLVWFFGTVFALLFGFIPALLANIVFGGLFTALAYIQHKIAK</sequence>
<keyword evidence="1" id="KW-1133">Transmembrane helix</keyword>
<evidence type="ECO:0000313" key="3">
    <source>
        <dbReference type="Proteomes" id="UP000254055"/>
    </source>
</evidence>